<proteinExistence type="predicted"/>
<evidence type="ECO:0000313" key="1">
    <source>
        <dbReference type="EMBL" id="KAK7339775.1"/>
    </source>
</evidence>
<dbReference type="GO" id="GO:0006096">
    <property type="term" value="P:glycolytic process"/>
    <property type="evidence" value="ECO:0007669"/>
    <property type="project" value="InterPro"/>
</dbReference>
<dbReference type="Proteomes" id="UP001367508">
    <property type="component" value="Unassembled WGS sequence"/>
</dbReference>
<dbReference type="Pfam" id="PF00342">
    <property type="entry name" value="PGI"/>
    <property type="match status" value="1"/>
</dbReference>
<organism evidence="1 2">
    <name type="scientific">Canavalia gladiata</name>
    <name type="common">Sword bean</name>
    <name type="synonym">Dolichos gladiatus</name>
    <dbReference type="NCBI Taxonomy" id="3824"/>
    <lineage>
        <taxon>Eukaryota</taxon>
        <taxon>Viridiplantae</taxon>
        <taxon>Streptophyta</taxon>
        <taxon>Embryophyta</taxon>
        <taxon>Tracheophyta</taxon>
        <taxon>Spermatophyta</taxon>
        <taxon>Magnoliopsida</taxon>
        <taxon>eudicotyledons</taxon>
        <taxon>Gunneridae</taxon>
        <taxon>Pentapetalae</taxon>
        <taxon>rosids</taxon>
        <taxon>fabids</taxon>
        <taxon>Fabales</taxon>
        <taxon>Fabaceae</taxon>
        <taxon>Papilionoideae</taxon>
        <taxon>50 kb inversion clade</taxon>
        <taxon>NPAAA clade</taxon>
        <taxon>indigoferoid/millettioid clade</taxon>
        <taxon>Phaseoleae</taxon>
        <taxon>Canavalia</taxon>
    </lineage>
</organism>
<dbReference type="GO" id="GO:0004347">
    <property type="term" value="F:glucose-6-phosphate isomerase activity"/>
    <property type="evidence" value="ECO:0007669"/>
    <property type="project" value="InterPro"/>
</dbReference>
<dbReference type="InterPro" id="IPR001672">
    <property type="entry name" value="G6P_Isomerase"/>
</dbReference>
<sequence>MNNETYHNENQCHLSSSSVTLVPSEDFSKSSNCKYLYPEENRSVVHVTLHASRDVIIQNGEKNVVSQDWKVFGKIKKFPKSIYNESWDGNTEKIVNATHICSVIVDSDGYKYEILEKDSTPEFFTSYDEVYDSLDVIQQAQSEIGKSTTFFSRILQQLDFGLVHY</sequence>
<evidence type="ECO:0000313" key="2">
    <source>
        <dbReference type="Proteomes" id="UP001367508"/>
    </source>
</evidence>
<gene>
    <name evidence="1" type="ORF">VNO77_20457</name>
</gene>
<comment type="caution">
    <text evidence="1">The sequence shown here is derived from an EMBL/GenBank/DDBJ whole genome shotgun (WGS) entry which is preliminary data.</text>
</comment>
<dbReference type="GO" id="GO:0006094">
    <property type="term" value="P:gluconeogenesis"/>
    <property type="evidence" value="ECO:0007669"/>
    <property type="project" value="InterPro"/>
</dbReference>
<keyword evidence="2" id="KW-1185">Reference proteome</keyword>
<accession>A0AAN9LP97</accession>
<protein>
    <submittedName>
        <fullName evidence="1">Uncharacterized protein</fullName>
    </submittedName>
</protein>
<dbReference type="AlphaFoldDB" id="A0AAN9LP97"/>
<name>A0AAN9LP97_CANGL</name>
<dbReference type="EMBL" id="JAYMYQ010000004">
    <property type="protein sequence ID" value="KAK7339775.1"/>
    <property type="molecule type" value="Genomic_DNA"/>
</dbReference>
<reference evidence="1 2" key="1">
    <citation type="submission" date="2024-01" db="EMBL/GenBank/DDBJ databases">
        <title>The genomes of 5 underutilized Papilionoideae crops provide insights into root nodulation and disease resistanc.</title>
        <authorList>
            <person name="Jiang F."/>
        </authorList>
    </citation>
    <scope>NUCLEOTIDE SEQUENCE [LARGE SCALE GENOMIC DNA]</scope>
    <source>
        <strain evidence="1">LVBAO_FW01</strain>
        <tissue evidence="1">Leaves</tissue>
    </source>
</reference>